<keyword evidence="4" id="KW-0443">Lipid metabolism</keyword>
<comment type="pathway">
    <text evidence="1">Lipid metabolism.</text>
</comment>
<keyword evidence="5 7" id="KW-0012">Acyltransferase</keyword>
<dbReference type="CDD" id="cd07989">
    <property type="entry name" value="LPLAT_AGPAT-like"/>
    <property type="match status" value="1"/>
</dbReference>
<evidence type="ECO:0000256" key="3">
    <source>
        <dbReference type="ARBA" id="ARBA00022679"/>
    </source>
</evidence>
<evidence type="ECO:0000259" key="6">
    <source>
        <dbReference type="SMART" id="SM00563"/>
    </source>
</evidence>
<dbReference type="GO" id="GO:0003841">
    <property type="term" value="F:1-acylglycerol-3-phosphate O-acyltransferase activity"/>
    <property type="evidence" value="ECO:0007669"/>
    <property type="project" value="TreeGrafter"/>
</dbReference>
<dbReference type="InterPro" id="IPR002123">
    <property type="entry name" value="Plipid/glycerol_acylTrfase"/>
</dbReference>
<keyword evidence="3 7" id="KW-0808">Transferase</keyword>
<dbReference type="Proteomes" id="UP000442109">
    <property type="component" value="Unassembled WGS sequence"/>
</dbReference>
<gene>
    <name evidence="7" type="ORF">GB996_09620</name>
</gene>
<evidence type="ECO:0000256" key="2">
    <source>
        <dbReference type="ARBA" id="ARBA00022516"/>
    </source>
</evidence>
<sequence length="290" mass="31997">MTDHASPTPTSQDKISGRTLPHRLRKHKVSQLLPKPVTTQFKRAQILKGMTTTMVNGYRAITKIDGWSGEPKRDKVLRYNQIFCGKMAEAFNIKVVAVEPMPNTQGLWAGNHVSWMDIPVMGSVVPAFFLSKAEVESMPAFGNLARACGSLFIKRGSGDSGKVAGQITEFLEKGHSVLFYPEGTTTDGSRIKSLYGKLLQAAIDANKPVQPLVVCYVNAQGELDDKIPFVGDTSFTKSFLTVMDCEQVTAYILPLDPISTTDKSRDELTEELYQHMQQGLETLKARVLKA</sequence>
<evidence type="ECO:0000313" key="7">
    <source>
        <dbReference type="EMBL" id="MUG33054.1"/>
    </source>
</evidence>
<name>A0A844M2M9_9GAMM</name>
<evidence type="ECO:0000256" key="1">
    <source>
        <dbReference type="ARBA" id="ARBA00005189"/>
    </source>
</evidence>
<evidence type="ECO:0000313" key="8">
    <source>
        <dbReference type="Proteomes" id="UP000442109"/>
    </source>
</evidence>
<dbReference type="PANTHER" id="PTHR10434:SF64">
    <property type="entry name" value="1-ACYL-SN-GLYCEROL-3-PHOSPHATE ACYLTRANSFERASE-RELATED"/>
    <property type="match status" value="1"/>
</dbReference>
<organism evidence="7 8">
    <name type="scientific">Psychrobacter sanguinis</name>
    <dbReference type="NCBI Taxonomy" id="861445"/>
    <lineage>
        <taxon>Bacteria</taxon>
        <taxon>Pseudomonadati</taxon>
        <taxon>Pseudomonadota</taxon>
        <taxon>Gammaproteobacteria</taxon>
        <taxon>Moraxellales</taxon>
        <taxon>Moraxellaceae</taxon>
        <taxon>Psychrobacter</taxon>
    </lineage>
</organism>
<dbReference type="AlphaFoldDB" id="A0A844M2M9"/>
<dbReference type="RefSeq" id="WP_155587538.1">
    <property type="nucleotide sequence ID" value="NZ_WFKQ01000009.1"/>
</dbReference>
<evidence type="ECO:0000256" key="5">
    <source>
        <dbReference type="ARBA" id="ARBA00023315"/>
    </source>
</evidence>
<reference evidence="7 8" key="1">
    <citation type="journal article" date="2019" name="PLoS ONE">
        <title>Pup mortality in New Zealand sea lions (Phocarctos hookeri) at Enderby Island, Auckland Islands, 2013-18.</title>
        <authorList>
            <person name="Michael S.A."/>
            <person name="Hayman D.T.S."/>
            <person name="Gray R."/>
            <person name="Zhang J."/>
            <person name="Rogers L."/>
            <person name="Roe W.D."/>
        </authorList>
    </citation>
    <scope>NUCLEOTIDE SEQUENCE [LARGE SCALE GENOMIC DNA]</scope>
    <source>
        <strain evidence="7 8">SM868</strain>
    </source>
</reference>
<dbReference type="Pfam" id="PF01553">
    <property type="entry name" value="Acyltransferase"/>
    <property type="match status" value="1"/>
</dbReference>
<dbReference type="EMBL" id="WFKQ01000009">
    <property type="protein sequence ID" value="MUG33054.1"/>
    <property type="molecule type" value="Genomic_DNA"/>
</dbReference>
<keyword evidence="2" id="KW-0444">Lipid biosynthesis</keyword>
<evidence type="ECO:0000256" key="4">
    <source>
        <dbReference type="ARBA" id="ARBA00023098"/>
    </source>
</evidence>
<keyword evidence="8" id="KW-1185">Reference proteome</keyword>
<dbReference type="OrthoDB" id="9806880at2"/>
<accession>A0A844M2M9</accession>
<feature type="domain" description="Phospholipid/glycerol acyltransferase" evidence="6">
    <location>
        <begin position="106"/>
        <end position="217"/>
    </location>
</feature>
<dbReference type="PANTHER" id="PTHR10434">
    <property type="entry name" value="1-ACYL-SN-GLYCEROL-3-PHOSPHATE ACYLTRANSFERASE"/>
    <property type="match status" value="1"/>
</dbReference>
<dbReference type="SUPFAM" id="SSF69593">
    <property type="entry name" value="Glycerol-3-phosphate (1)-acyltransferase"/>
    <property type="match status" value="1"/>
</dbReference>
<protein>
    <submittedName>
        <fullName evidence="7">1-acyl-sn-glycerol-3-phosphate acyltransferase</fullName>
    </submittedName>
</protein>
<comment type="caution">
    <text evidence="7">The sequence shown here is derived from an EMBL/GenBank/DDBJ whole genome shotgun (WGS) entry which is preliminary data.</text>
</comment>
<dbReference type="GO" id="GO:0006654">
    <property type="term" value="P:phosphatidic acid biosynthetic process"/>
    <property type="evidence" value="ECO:0007669"/>
    <property type="project" value="TreeGrafter"/>
</dbReference>
<dbReference type="SMART" id="SM00563">
    <property type="entry name" value="PlsC"/>
    <property type="match status" value="1"/>
</dbReference>
<proteinExistence type="predicted"/>